<name>A0A8J3XHC4_9ACTN</name>
<dbReference type="InterPro" id="IPR052164">
    <property type="entry name" value="Anthracycline_SecMetBiosynth"/>
</dbReference>
<protein>
    <recommendedName>
        <fullName evidence="2">VOC domain-containing protein</fullName>
    </recommendedName>
</protein>
<accession>A0A8J3XHC4</accession>
<dbReference type="AlphaFoldDB" id="A0A8J3XHC4"/>
<feature type="domain" description="VOC" evidence="2">
    <location>
        <begin position="60"/>
        <end position="182"/>
    </location>
</feature>
<dbReference type="Gene3D" id="3.10.180.10">
    <property type="entry name" value="2,3-Dihydroxybiphenyl 1,2-Dioxygenase, domain 1"/>
    <property type="match status" value="1"/>
</dbReference>
<feature type="region of interest" description="Disordered" evidence="1">
    <location>
        <begin position="24"/>
        <end position="58"/>
    </location>
</feature>
<dbReference type="PROSITE" id="PS51819">
    <property type="entry name" value="VOC"/>
    <property type="match status" value="1"/>
</dbReference>
<evidence type="ECO:0000313" key="3">
    <source>
        <dbReference type="EMBL" id="GII41089.1"/>
    </source>
</evidence>
<sequence length="183" mass="19209">MPTPFVVSPYNQIVVINNHRCYVGDIRPDRNPEQASRGRDGEAQSAPGRPARKGRTMGQPVVHFEIIGTDPAKLRGYYGELFGWEFDTSGPVAAEVSEQGEYGFVEQRQTDGPGIPGGVGGGSGYGAHTVFYVGVPDVEAALRKAESLGGTRTMGPSRAPGTGLVVGHFTDPEGNLIGVAGPA</sequence>
<proteinExistence type="predicted"/>
<dbReference type="InterPro" id="IPR029068">
    <property type="entry name" value="Glyas_Bleomycin-R_OHBP_Dase"/>
</dbReference>
<dbReference type="InterPro" id="IPR004360">
    <property type="entry name" value="Glyas_Fos-R_dOase_dom"/>
</dbReference>
<organism evidence="3 4">
    <name type="scientific">Planotetraspora phitsanulokensis</name>
    <dbReference type="NCBI Taxonomy" id="575192"/>
    <lineage>
        <taxon>Bacteria</taxon>
        <taxon>Bacillati</taxon>
        <taxon>Actinomycetota</taxon>
        <taxon>Actinomycetes</taxon>
        <taxon>Streptosporangiales</taxon>
        <taxon>Streptosporangiaceae</taxon>
        <taxon>Planotetraspora</taxon>
    </lineage>
</organism>
<dbReference type="Pfam" id="PF00903">
    <property type="entry name" value="Glyoxalase"/>
    <property type="match status" value="1"/>
</dbReference>
<dbReference type="SUPFAM" id="SSF54593">
    <property type="entry name" value="Glyoxalase/Bleomycin resistance protein/Dihydroxybiphenyl dioxygenase"/>
    <property type="match status" value="1"/>
</dbReference>
<keyword evidence="4" id="KW-1185">Reference proteome</keyword>
<dbReference type="Proteomes" id="UP000622547">
    <property type="component" value="Unassembled WGS sequence"/>
</dbReference>
<evidence type="ECO:0000256" key="1">
    <source>
        <dbReference type="SAM" id="MobiDB-lite"/>
    </source>
</evidence>
<dbReference type="InterPro" id="IPR037523">
    <property type="entry name" value="VOC_core"/>
</dbReference>
<feature type="compositionally biased region" description="Basic and acidic residues" evidence="1">
    <location>
        <begin position="26"/>
        <end position="42"/>
    </location>
</feature>
<gene>
    <name evidence="3" type="ORF">Pph01_60920</name>
</gene>
<dbReference type="PANTHER" id="PTHR33993:SF2">
    <property type="entry name" value="VOC DOMAIN-CONTAINING PROTEIN"/>
    <property type="match status" value="1"/>
</dbReference>
<evidence type="ECO:0000313" key="4">
    <source>
        <dbReference type="Proteomes" id="UP000622547"/>
    </source>
</evidence>
<reference evidence="3 4" key="1">
    <citation type="submission" date="2021-01" db="EMBL/GenBank/DDBJ databases">
        <title>Whole genome shotgun sequence of Planotetraspora phitsanulokensis NBRC 104273.</title>
        <authorList>
            <person name="Komaki H."/>
            <person name="Tamura T."/>
        </authorList>
    </citation>
    <scope>NUCLEOTIDE SEQUENCE [LARGE SCALE GENOMIC DNA]</scope>
    <source>
        <strain evidence="3 4">NBRC 104273</strain>
    </source>
</reference>
<dbReference type="PANTHER" id="PTHR33993">
    <property type="entry name" value="GLYOXALASE-RELATED"/>
    <property type="match status" value="1"/>
</dbReference>
<dbReference type="EMBL" id="BOOP01000030">
    <property type="protein sequence ID" value="GII41089.1"/>
    <property type="molecule type" value="Genomic_DNA"/>
</dbReference>
<evidence type="ECO:0000259" key="2">
    <source>
        <dbReference type="PROSITE" id="PS51819"/>
    </source>
</evidence>
<comment type="caution">
    <text evidence="3">The sequence shown here is derived from an EMBL/GenBank/DDBJ whole genome shotgun (WGS) entry which is preliminary data.</text>
</comment>